<keyword evidence="4" id="KW-1185">Reference proteome</keyword>
<evidence type="ECO:0000313" key="4">
    <source>
        <dbReference type="Proteomes" id="UP001521785"/>
    </source>
</evidence>
<proteinExistence type="predicted"/>
<feature type="region of interest" description="Disordered" evidence="1">
    <location>
        <begin position="210"/>
        <end position="265"/>
    </location>
</feature>
<feature type="region of interest" description="Disordered" evidence="1">
    <location>
        <begin position="312"/>
        <end position="337"/>
    </location>
</feature>
<comment type="caution">
    <text evidence="3">The sequence shown here is derived from an EMBL/GenBank/DDBJ whole genome shotgun (WGS) entry which is preliminary data.</text>
</comment>
<feature type="compositionally biased region" description="Polar residues" evidence="1">
    <location>
        <begin position="230"/>
        <end position="242"/>
    </location>
</feature>
<evidence type="ECO:0000259" key="2">
    <source>
        <dbReference type="Pfam" id="PF22893"/>
    </source>
</evidence>
<feature type="compositionally biased region" description="Basic and acidic residues" evidence="1">
    <location>
        <begin position="216"/>
        <end position="228"/>
    </location>
</feature>
<dbReference type="EMBL" id="JAKJXO020000023">
    <property type="protein sequence ID" value="KAL1591703.1"/>
    <property type="molecule type" value="Genomic_DNA"/>
</dbReference>
<feature type="compositionally biased region" description="Polar residues" evidence="1">
    <location>
        <begin position="312"/>
        <end position="323"/>
    </location>
</feature>
<dbReference type="Pfam" id="PF22893">
    <property type="entry name" value="ULD_2"/>
    <property type="match status" value="1"/>
</dbReference>
<accession>A0ABR3QI38</accession>
<evidence type="ECO:0000256" key="1">
    <source>
        <dbReference type="SAM" id="MobiDB-lite"/>
    </source>
</evidence>
<feature type="region of interest" description="Disordered" evidence="1">
    <location>
        <begin position="345"/>
        <end position="364"/>
    </location>
</feature>
<name>A0ABR3QI38_9PLEO</name>
<organism evidence="3 4">
    <name type="scientific">Paraconiothyrium brasiliense</name>
    <dbReference type="NCBI Taxonomy" id="300254"/>
    <lineage>
        <taxon>Eukaryota</taxon>
        <taxon>Fungi</taxon>
        <taxon>Dikarya</taxon>
        <taxon>Ascomycota</taxon>
        <taxon>Pezizomycotina</taxon>
        <taxon>Dothideomycetes</taxon>
        <taxon>Pleosporomycetidae</taxon>
        <taxon>Pleosporales</taxon>
        <taxon>Massarineae</taxon>
        <taxon>Didymosphaeriaceae</taxon>
        <taxon>Paraconiothyrium</taxon>
    </lineage>
</organism>
<protein>
    <recommendedName>
        <fullName evidence="2">Ubiquitin-like domain-containing protein</fullName>
    </recommendedName>
</protein>
<feature type="domain" description="Ubiquitin-like" evidence="2">
    <location>
        <begin position="392"/>
        <end position="477"/>
    </location>
</feature>
<reference evidence="3 4" key="1">
    <citation type="submission" date="2024-02" db="EMBL/GenBank/DDBJ databases">
        <title>De novo assembly and annotation of 12 fungi associated with fruit tree decline syndrome in Ontario, Canada.</title>
        <authorList>
            <person name="Sulman M."/>
            <person name="Ellouze W."/>
            <person name="Ilyukhin E."/>
        </authorList>
    </citation>
    <scope>NUCLEOTIDE SEQUENCE [LARGE SCALE GENOMIC DNA]</scope>
    <source>
        <strain evidence="3 4">M42-189</strain>
    </source>
</reference>
<dbReference type="InterPro" id="IPR054464">
    <property type="entry name" value="ULD_fung"/>
</dbReference>
<evidence type="ECO:0000313" key="3">
    <source>
        <dbReference type="EMBL" id="KAL1591703.1"/>
    </source>
</evidence>
<dbReference type="Proteomes" id="UP001521785">
    <property type="component" value="Unassembled WGS sequence"/>
</dbReference>
<sequence length="549" mass="61021">MSDPLSVSASVLTVVGSGFAIAKELYQIADGIGSAGAQVRIYADEIRLFSELLGHTRDELRNNSQRPRPRAEHLIMDILHVFESVLEPPKQLQATLNPLLLRFRSSPTRLLQIALRVRWLFSAKDKLLWYRESLKVLNGILNTTLTAMKTTTEIDNNSNWSLTDPMQLQLDGFLQPTIQPPLLLDGTSTALEGVLTPPALTRLQLDYPVQPASQHSDPDSEANPRDHGTSVGNAISGTSQPQGLIPVPSQEIESSNDEDKPETSEIVEIQQRVTATVDAQYNASAQEIWEDLRTVSRKALRYAEDVLRDCSQVETKNQPSTQEARPAGIRKGPDQNAQYVPVKTVHSEMRIPGSQAQDLDVETGKGGMNVTSRAARHEREPSPRPSPLNELLTLKIMNGKRYQVPYCLVQEWEDAKAVLLSFKYPPLYDRQRWNKFVTPSELLDNQGFDLIGPNGQYIIPRFWTQTVQPTWTVELRFKDSVYCIASTDLCIVATAIIEEAKGVEIDETRQSLQAKAQGYRGVTTLAYTLQKGLSSVALASSRPKAVVSG</sequence>
<gene>
    <name evidence="3" type="ORF">SLS60_011702</name>
</gene>